<comment type="caution">
    <text evidence="1">The sequence shown here is derived from an EMBL/GenBank/DDBJ whole genome shotgun (WGS) entry which is preliminary data.</text>
</comment>
<protein>
    <recommendedName>
        <fullName evidence="2">Outer membrane protein beta-barrel domain-containing protein</fullName>
    </recommendedName>
</protein>
<evidence type="ECO:0008006" key="2">
    <source>
        <dbReference type="Google" id="ProtNLM"/>
    </source>
</evidence>
<evidence type="ECO:0000313" key="1">
    <source>
        <dbReference type="EMBL" id="OIR00630.1"/>
    </source>
</evidence>
<gene>
    <name evidence="1" type="ORF">GALL_173210</name>
</gene>
<name>A0A1J5SKL2_9ZZZZ</name>
<reference evidence="1" key="1">
    <citation type="submission" date="2016-10" db="EMBL/GenBank/DDBJ databases">
        <title>Sequence of Gallionella enrichment culture.</title>
        <authorList>
            <person name="Poehlein A."/>
            <person name="Muehling M."/>
            <person name="Daniel R."/>
        </authorList>
    </citation>
    <scope>NUCLEOTIDE SEQUENCE</scope>
</reference>
<sequence length="237" mass="25440">MHQSFGCCSLLSKNNHMKKTVLLATFALLISFASKAQFDIGQKVISGGISLSNSNSTSTINSSQNGFTFGLNGSLGKFVSADHLVGFGISYNNFSQNQQFPPNSNKISSNQIGLNYYSTYYKTIAKNLYGFITWSAFGNYSFNSNNTTSNGVESVQKGTGFNLGFNVVPGISYRLNKRVLFNATLNNILSASFTSSKTTYSNSTQIDKGNGFNLSSSLSGGSLGNIGIGFSILLNKK</sequence>
<accession>A0A1J5SKL2</accession>
<proteinExistence type="predicted"/>
<organism evidence="1">
    <name type="scientific">mine drainage metagenome</name>
    <dbReference type="NCBI Taxonomy" id="410659"/>
    <lineage>
        <taxon>unclassified sequences</taxon>
        <taxon>metagenomes</taxon>
        <taxon>ecological metagenomes</taxon>
    </lineage>
</organism>
<dbReference type="EMBL" id="MLJW01000093">
    <property type="protein sequence ID" value="OIR00630.1"/>
    <property type="molecule type" value="Genomic_DNA"/>
</dbReference>
<dbReference type="AlphaFoldDB" id="A0A1J5SKL2"/>